<comment type="caution">
    <text evidence="2">The sequence shown here is derived from an EMBL/GenBank/DDBJ whole genome shotgun (WGS) entry which is preliminary data.</text>
</comment>
<dbReference type="GO" id="GO:0006629">
    <property type="term" value="P:lipid metabolic process"/>
    <property type="evidence" value="ECO:0007669"/>
    <property type="project" value="InterPro"/>
</dbReference>
<dbReference type="Pfam" id="PF26146">
    <property type="entry name" value="PI-PLC_X"/>
    <property type="match status" value="1"/>
</dbReference>
<gene>
    <name evidence="2" type="ORF">PENANT_c059G06794</name>
</gene>
<feature type="signal peptide" evidence="1">
    <location>
        <begin position="1"/>
        <end position="15"/>
    </location>
</feature>
<evidence type="ECO:0008006" key="4">
    <source>
        <dbReference type="Google" id="ProtNLM"/>
    </source>
</evidence>
<dbReference type="SUPFAM" id="SSF51695">
    <property type="entry name" value="PLC-like phosphodiesterases"/>
    <property type="match status" value="1"/>
</dbReference>
<evidence type="ECO:0000313" key="3">
    <source>
        <dbReference type="Proteomes" id="UP000191672"/>
    </source>
</evidence>
<dbReference type="InterPro" id="IPR017946">
    <property type="entry name" value="PLC-like_Pdiesterase_TIM-brl"/>
</dbReference>
<dbReference type="STRING" id="416450.A0A1V6PQ48"/>
<evidence type="ECO:0000313" key="2">
    <source>
        <dbReference type="EMBL" id="OQD79170.1"/>
    </source>
</evidence>
<dbReference type="InterPro" id="IPR051057">
    <property type="entry name" value="PI-PLC_domain"/>
</dbReference>
<keyword evidence="3" id="KW-1185">Reference proteome</keyword>
<evidence type="ECO:0000256" key="1">
    <source>
        <dbReference type="SAM" id="SignalP"/>
    </source>
</evidence>
<protein>
    <recommendedName>
        <fullName evidence="4">Phosphatidylinositol-specific phospholipase C X domain-containing protein</fullName>
    </recommendedName>
</protein>
<dbReference type="Gene3D" id="3.20.20.190">
    <property type="entry name" value="Phosphatidylinositol (PI) phosphodiesterase"/>
    <property type="match status" value="1"/>
</dbReference>
<name>A0A1V6PQ48_9EURO</name>
<dbReference type="OrthoDB" id="7984201at2759"/>
<proteinExistence type="predicted"/>
<organism evidence="2 3">
    <name type="scientific">Penicillium antarcticum</name>
    <dbReference type="NCBI Taxonomy" id="416450"/>
    <lineage>
        <taxon>Eukaryota</taxon>
        <taxon>Fungi</taxon>
        <taxon>Dikarya</taxon>
        <taxon>Ascomycota</taxon>
        <taxon>Pezizomycotina</taxon>
        <taxon>Eurotiomycetes</taxon>
        <taxon>Eurotiomycetidae</taxon>
        <taxon>Eurotiales</taxon>
        <taxon>Aspergillaceae</taxon>
        <taxon>Penicillium</taxon>
    </lineage>
</organism>
<dbReference type="AlphaFoldDB" id="A0A1V6PQ48"/>
<dbReference type="Proteomes" id="UP000191672">
    <property type="component" value="Unassembled WGS sequence"/>
</dbReference>
<feature type="chain" id="PRO_5012663934" description="Phosphatidylinositol-specific phospholipase C X domain-containing protein" evidence="1">
    <location>
        <begin position="16"/>
        <end position="379"/>
    </location>
</feature>
<keyword evidence="1" id="KW-0732">Signal</keyword>
<dbReference type="EMBL" id="MDYN01000059">
    <property type="protein sequence ID" value="OQD79170.1"/>
    <property type="molecule type" value="Genomic_DNA"/>
</dbReference>
<dbReference type="PANTHER" id="PTHR13593">
    <property type="match status" value="1"/>
</dbReference>
<dbReference type="GO" id="GO:0008081">
    <property type="term" value="F:phosphoric diester hydrolase activity"/>
    <property type="evidence" value="ECO:0007669"/>
    <property type="project" value="InterPro"/>
</dbReference>
<accession>A0A1V6PQ48</accession>
<sequence length="379" mass="40810">MRAFNFLALLPAVLAKPVIHKRTTACNNSPDLCSKTYGEITHLGAHDSPFLRDSSTSNSVAGDQYYDTPTQLSAGVRLVTAQVHKSNSEWRLCHTSCNILDAGLLSDWLADIKSWLDDNPNEVVTILLVNSDSATASELNTEFTTANITDYAYEPTSQSSAPSTWPTLQTMIDDGKRLVTFISSIDASTSYPYLMDEWTYVWENPYDVTSASNFSCQPDRPSTYSGNLDSALSSNLLPLMNHFLYSNDLSAFDIEYPNASYVATTNAPSGGTGNLGTAASDCKSAWKGRQPTFIMVDFFNRGPAIDTVDSLNNVTNAVGRTSVSTSDSSSTSDASSSSNAFKALVELAQSAKSGTTVSMGNWIWVGGNWGNLLGGGISF</sequence>
<reference evidence="3" key="1">
    <citation type="journal article" date="2017" name="Nat. Microbiol.">
        <title>Global analysis of biosynthetic gene clusters reveals vast potential of secondary metabolite production in Penicillium species.</title>
        <authorList>
            <person name="Nielsen J.C."/>
            <person name="Grijseels S."/>
            <person name="Prigent S."/>
            <person name="Ji B."/>
            <person name="Dainat J."/>
            <person name="Nielsen K.F."/>
            <person name="Frisvad J.C."/>
            <person name="Workman M."/>
            <person name="Nielsen J."/>
        </authorList>
    </citation>
    <scope>NUCLEOTIDE SEQUENCE [LARGE SCALE GENOMIC DNA]</scope>
    <source>
        <strain evidence="3">IBT 31811</strain>
    </source>
</reference>
<dbReference type="PANTHER" id="PTHR13593:SF80">
    <property type="entry name" value="PLC-LIKE PHOSPHODIESTERASE"/>
    <property type="match status" value="1"/>
</dbReference>